<accession>A0A813K295</accession>
<dbReference type="GO" id="GO:0046872">
    <property type="term" value="F:metal ion binding"/>
    <property type="evidence" value="ECO:0007669"/>
    <property type="project" value="UniProtKB-KW"/>
</dbReference>
<gene>
    <name evidence="21" type="ORF">PGLA2088_LOCUS26576</name>
</gene>
<evidence type="ECO:0000256" key="13">
    <source>
        <dbReference type="ARBA" id="ARBA00023136"/>
    </source>
</evidence>
<feature type="domain" description="Cyanovirin-N" evidence="19">
    <location>
        <begin position="1210"/>
        <end position="1313"/>
    </location>
</feature>
<dbReference type="InterPro" id="IPR048999">
    <property type="entry name" value="STT3-PglB_core"/>
</dbReference>
<evidence type="ECO:0000256" key="14">
    <source>
        <dbReference type="ARBA" id="ARBA00023211"/>
    </source>
</evidence>
<feature type="transmembrane region" description="Helical" evidence="17">
    <location>
        <begin position="460"/>
        <end position="480"/>
    </location>
</feature>
<dbReference type="InterPro" id="IPR011058">
    <property type="entry name" value="Cyanovirin-N"/>
</dbReference>
<dbReference type="GO" id="GO:0004579">
    <property type="term" value="F:dolichyl-diphosphooligosaccharide-protein glycotransferase activity"/>
    <property type="evidence" value="ECO:0007669"/>
    <property type="project" value="UniProtKB-EC"/>
</dbReference>
<comment type="cofactor">
    <cofactor evidence="1">
        <name>Mn(2+)</name>
        <dbReference type="ChEBI" id="CHEBI:29035"/>
    </cofactor>
</comment>
<proteinExistence type="inferred from homology"/>
<dbReference type="InterPro" id="IPR023393">
    <property type="entry name" value="START-like_dom_sf"/>
</dbReference>
<comment type="cofactor">
    <cofactor evidence="2">
        <name>Mg(2+)</name>
        <dbReference type="ChEBI" id="CHEBI:18420"/>
    </cofactor>
</comment>
<feature type="transmembrane region" description="Helical" evidence="17">
    <location>
        <begin position="363"/>
        <end position="384"/>
    </location>
</feature>
<evidence type="ECO:0000256" key="11">
    <source>
        <dbReference type="ARBA" id="ARBA00022842"/>
    </source>
</evidence>
<evidence type="ECO:0000256" key="5">
    <source>
        <dbReference type="ARBA" id="ARBA00010810"/>
    </source>
</evidence>
<evidence type="ECO:0000256" key="16">
    <source>
        <dbReference type="SAM" id="MobiDB-lite"/>
    </source>
</evidence>
<evidence type="ECO:0000256" key="7">
    <source>
        <dbReference type="ARBA" id="ARBA00022676"/>
    </source>
</evidence>
<dbReference type="SUPFAM" id="SSF51322">
    <property type="entry name" value="Cyanovirin-N"/>
    <property type="match status" value="2"/>
</dbReference>
<feature type="transmembrane region" description="Helical" evidence="17">
    <location>
        <begin position="637"/>
        <end position="655"/>
    </location>
</feature>
<dbReference type="Gene3D" id="3.40.50.12610">
    <property type="match status" value="1"/>
</dbReference>
<dbReference type="PANTHER" id="PTHR13872">
    <property type="entry name" value="DOLICHYL-DIPHOSPHOOLIGOSACCHARIDE--PROTEIN GLYCOSYLTRANSFERASE SUBUNIT"/>
    <property type="match status" value="1"/>
</dbReference>
<evidence type="ECO:0000256" key="2">
    <source>
        <dbReference type="ARBA" id="ARBA00001946"/>
    </source>
</evidence>
<evidence type="ECO:0000256" key="4">
    <source>
        <dbReference type="ARBA" id="ARBA00004922"/>
    </source>
</evidence>
<organism evidence="21 22">
    <name type="scientific">Polarella glacialis</name>
    <name type="common">Dinoflagellate</name>
    <dbReference type="NCBI Taxonomy" id="89957"/>
    <lineage>
        <taxon>Eukaryota</taxon>
        <taxon>Sar</taxon>
        <taxon>Alveolata</taxon>
        <taxon>Dinophyceae</taxon>
        <taxon>Suessiales</taxon>
        <taxon>Suessiaceae</taxon>
        <taxon>Polarella</taxon>
    </lineage>
</organism>
<dbReference type="Gene3D" id="2.30.60.10">
    <property type="entry name" value="Cyanovirin-N"/>
    <property type="match status" value="3"/>
</dbReference>
<feature type="domain" description="STT3/PglB/AglB core" evidence="20">
    <location>
        <begin position="781"/>
        <end position="837"/>
    </location>
</feature>
<evidence type="ECO:0000256" key="8">
    <source>
        <dbReference type="ARBA" id="ARBA00022679"/>
    </source>
</evidence>
<dbReference type="PANTHER" id="PTHR13872:SF1">
    <property type="entry name" value="DOLICHYL-DIPHOSPHOOLIGOSACCHARIDE--PROTEIN GLYCOSYLTRANSFERASE SUBUNIT STT3B"/>
    <property type="match status" value="1"/>
</dbReference>
<comment type="pathway">
    <text evidence="4">Protein modification; protein glycosylation.</text>
</comment>
<evidence type="ECO:0000313" key="22">
    <source>
        <dbReference type="Proteomes" id="UP000626109"/>
    </source>
</evidence>
<keyword evidence="7" id="KW-0328">Glycosyltransferase</keyword>
<dbReference type="EC" id="2.4.99.18" evidence="6"/>
<protein>
    <recommendedName>
        <fullName evidence="6">dolichyl-diphosphooligosaccharide--protein glycotransferase</fullName>
        <ecNumber evidence="6">2.4.99.18</ecNumber>
    </recommendedName>
</protein>
<feature type="domain" description="Oligosaccharyl transferase STT3 N-terminal" evidence="18">
    <location>
        <begin position="280"/>
        <end position="669"/>
    </location>
</feature>
<dbReference type="InterPro" id="IPR048307">
    <property type="entry name" value="STT3_N"/>
</dbReference>
<evidence type="ECO:0000256" key="3">
    <source>
        <dbReference type="ARBA" id="ARBA00004127"/>
    </source>
</evidence>
<dbReference type="InterPro" id="IPR010736">
    <property type="entry name" value="SHIPPO-rpt"/>
</dbReference>
<feature type="transmembrane region" description="Helical" evidence="17">
    <location>
        <begin position="492"/>
        <end position="513"/>
    </location>
</feature>
<name>A0A813K295_POLGL</name>
<keyword evidence="8" id="KW-0808">Transferase</keyword>
<feature type="region of interest" description="Disordered" evidence="16">
    <location>
        <begin position="1"/>
        <end position="21"/>
    </location>
</feature>
<comment type="caution">
    <text evidence="21">The sequence shown here is derived from an EMBL/GenBank/DDBJ whole genome shotgun (WGS) entry which is preliminary data.</text>
</comment>
<feature type="transmembrane region" description="Helical" evidence="17">
    <location>
        <begin position="549"/>
        <end position="570"/>
    </location>
</feature>
<dbReference type="Pfam" id="PF02516">
    <property type="entry name" value="STT3"/>
    <property type="match status" value="1"/>
</dbReference>
<feature type="transmembrane region" description="Helical" evidence="17">
    <location>
        <begin position="390"/>
        <end position="409"/>
    </location>
</feature>
<dbReference type="UniPathway" id="UPA00378"/>
<keyword evidence="11" id="KW-0460">Magnesium</keyword>
<dbReference type="EMBL" id="CAJNNW010027124">
    <property type="protein sequence ID" value="CAE8689718.1"/>
    <property type="molecule type" value="Genomic_DNA"/>
</dbReference>
<feature type="non-terminal residue" evidence="21">
    <location>
        <position position="1"/>
    </location>
</feature>
<dbReference type="InterPro" id="IPR036673">
    <property type="entry name" value="Cyanovirin-N_sf"/>
</dbReference>
<feature type="transmembrane region" description="Helical" evidence="17">
    <location>
        <begin position="519"/>
        <end position="537"/>
    </location>
</feature>
<dbReference type="Pfam" id="PF21436">
    <property type="entry name" value="STT3-PglB_core"/>
    <property type="match status" value="1"/>
</dbReference>
<keyword evidence="14" id="KW-0464">Manganese</keyword>
<comment type="similarity">
    <text evidence="5">Belongs to the STT3 family.</text>
</comment>
<evidence type="ECO:0000256" key="15">
    <source>
        <dbReference type="ARBA" id="ARBA00048829"/>
    </source>
</evidence>
<evidence type="ECO:0000259" key="19">
    <source>
        <dbReference type="Pfam" id="PF08881"/>
    </source>
</evidence>
<dbReference type="InterPro" id="IPR003674">
    <property type="entry name" value="Oligo_trans_STT3"/>
</dbReference>
<evidence type="ECO:0000256" key="10">
    <source>
        <dbReference type="ARBA" id="ARBA00022723"/>
    </source>
</evidence>
<evidence type="ECO:0000256" key="6">
    <source>
        <dbReference type="ARBA" id="ARBA00012605"/>
    </source>
</evidence>
<evidence type="ECO:0000259" key="18">
    <source>
        <dbReference type="Pfam" id="PF02516"/>
    </source>
</evidence>
<keyword evidence="12 17" id="KW-1133">Transmembrane helix</keyword>
<evidence type="ECO:0000256" key="12">
    <source>
        <dbReference type="ARBA" id="ARBA00022989"/>
    </source>
</evidence>
<feature type="compositionally biased region" description="Basic and acidic residues" evidence="16">
    <location>
        <begin position="1"/>
        <end position="13"/>
    </location>
</feature>
<keyword evidence="13 17" id="KW-0472">Membrane</keyword>
<evidence type="ECO:0000259" key="20">
    <source>
        <dbReference type="Pfam" id="PF21436"/>
    </source>
</evidence>
<evidence type="ECO:0000313" key="21">
    <source>
        <dbReference type="EMBL" id="CAE8689718.1"/>
    </source>
</evidence>
<evidence type="ECO:0000256" key="1">
    <source>
        <dbReference type="ARBA" id="ARBA00001936"/>
    </source>
</evidence>
<dbReference type="GO" id="GO:0016020">
    <property type="term" value="C:membrane"/>
    <property type="evidence" value="ECO:0007669"/>
    <property type="project" value="InterPro"/>
</dbReference>
<dbReference type="SUPFAM" id="SSF55961">
    <property type="entry name" value="Bet v1-like"/>
    <property type="match status" value="1"/>
</dbReference>
<dbReference type="Pfam" id="PF07004">
    <property type="entry name" value="SHIPPO-rpt"/>
    <property type="match status" value="3"/>
</dbReference>
<evidence type="ECO:0000256" key="17">
    <source>
        <dbReference type="SAM" id="Phobius"/>
    </source>
</evidence>
<keyword evidence="9 17" id="KW-0812">Transmembrane</keyword>
<dbReference type="Pfam" id="PF08881">
    <property type="entry name" value="CVNH"/>
    <property type="match status" value="2"/>
</dbReference>
<comment type="subcellular location">
    <subcellularLocation>
        <location evidence="3">Endomembrane system</location>
        <topology evidence="3">Multi-pass membrane protein</topology>
    </subcellularLocation>
</comment>
<comment type="catalytic activity">
    <reaction evidence="15">
        <text>a di-trans,poly-cis-dolichyl diphosphooligosaccharide + L-asparaginyl-[protein] = N(4)-(oligosaccharide-(1-&gt;4)-N-acetyl-beta-D-glucosaminyl-(1-&gt;4)-N-acetyl-beta-D-glucosaminyl)-L-asparaginyl-[protein] + a di-trans,poly-cis-dolichyl diphosphate + H(+)</text>
        <dbReference type="Rhea" id="RHEA:22980"/>
        <dbReference type="Rhea" id="RHEA-COMP:12804"/>
        <dbReference type="Rhea" id="RHEA-COMP:12805"/>
        <dbReference type="Rhea" id="RHEA-COMP:19506"/>
        <dbReference type="Rhea" id="RHEA-COMP:19509"/>
        <dbReference type="ChEBI" id="CHEBI:15378"/>
        <dbReference type="ChEBI" id="CHEBI:50347"/>
        <dbReference type="ChEBI" id="CHEBI:57497"/>
        <dbReference type="ChEBI" id="CHEBI:57570"/>
        <dbReference type="ChEBI" id="CHEBI:132529"/>
        <dbReference type="EC" id="2.4.99.18"/>
    </reaction>
</comment>
<keyword evidence="10" id="KW-0479">Metal-binding</keyword>
<feature type="transmembrane region" description="Helical" evidence="17">
    <location>
        <begin position="661"/>
        <end position="686"/>
    </location>
</feature>
<sequence length="1544" mass="167131">MMLFEKQKGREAETTPLEHQTGASLPSVDGILDKCIKLASVADSDGWVTVLQNDWMLLDKKEVPEAERSSSSEIYLRGVWTMNLSVVECCDMMWSFSERRKSWDTNFVSAEILKGTSWHDDDIVVNSEINFGFLMHMAGVPRKLCSRCWRQWDYPSPGIVTSAMIPWSAESDAFDPANPILTLKVLTIGPHPQDAGKCIMTTIESNKMGAMPKWMLSMIMSVTAPQLMKGLEGRYIAGAKQKGDVVDLTPPGFCPRLLGALGCLAVAGAWLLQAAYYAYEFRLHAIRDYGPVIHEFDPWFNYRATEYLAEQGWSKFFTWFDHKSWYPLGRPVATTIYPGMQIAGVAIWKTLELVGNPWSLNDVCCYMPAWFGAVSTVFTGLLAMECSRGSGAAAAAAALVMAILPAHLSRSVGGGFDNESVAIPAMCITFFLWCRSLRTASSWPLAAAAGLAYTCMAASWGGYVFVLNMVGVHAGVLLLLGRSQSSLCKAYTLFYVIGTTGAMQVPIIGWTPLKSSEQLGPLAIFAAMQLAQLYRAWASRCSSTQGKDGSQLATVAILGAVAALAVAVLVPSGFFGPLSVRVSALFVEHTRTGNPLVDSVAEHQPGSSDAYWTYLGKVYYVAPAGLPALFLRKGRGVSDSGLFLVCLAGAAYFFSLKMRRLIILTALPAAGLAGVAAGLAFEWVVLSPIQRTLCSPSSLEMRSKAVAAFNTPLVRIARLLLAALLAQVVLPEIKAFYEFCDNKARYSLSHPQIMLKANNGGIIDDYREAYWWLRDNTPEDSRIMAWWDYGYQIAGIAKRTTIADGNTWNHEHIALLGLCLSSPVQDAHTIARHLADYILVWSGGGGKDDVGKSGHMARIANSVYSGHCAESDCDQFGIYPGGKASKMMGSSLIYSLCDRGGALDEKYFKEVYYSRNKRVRIVQVLRVSEESRQWAGDPRNRLCDAPGSWYCPGQYPPLLRQLVDEDLEAETSEAKAYRKAYAKRKQEQEAERPLPNQPGLPGGSFLDSCRGCSLEGKHLQKGVLRCTHCRFPGSPALASSLDLQSCPLPEVDNIRGELQCKPKVNAANIPEGGYRDSCRGCELEQGGTVLQCSHCGAADGRRVTSRFPLSQCPRPGKLDNHNGVLNCVGLLNAAKIPEGPYLHSCQGCHLFDYGKLVTCQLCRKADGRQLQSSFELGLCLPPGKLDNQDGSLICKGGKSPGVQELPEGPYKQTCSECRLEGPRTLKCERCGNLQSQVVSSSYDLSRCSAPAQLHNQDGALTCIGVPSGPRLPAGNYLKSCEGCHLQEGDQLLSCSHCKAPGGLQRVSSYQLDLCPVPGRLENWNGVLNCLGLISDPAVPGGAFRESCQGCRLESSETGQGQVLKRTTFMNATSNFKGGAKYTFGQKGPSSLLSRSIAPAPGTYNVANEEKSKYKAPPKFSFGGGARWGLGENPHHKRPGPGAYNPKDPVLLCAVKVGFGAAGGSRGLPLPEANPGPGAYEQRSTLGQGLMFTARGRHASSFNRSRSQPGPGAYNPVANSVFQSSPKCGFGTSTRADIAGAARNL</sequence>
<feature type="region of interest" description="Disordered" evidence="16">
    <location>
        <begin position="981"/>
        <end position="1002"/>
    </location>
</feature>
<reference evidence="21" key="1">
    <citation type="submission" date="2021-02" db="EMBL/GenBank/DDBJ databases">
        <authorList>
            <person name="Dougan E. K."/>
            <person name="Rhodes N."/>
            <person name="Thang M."/>
            <person name="Chan C."/>
        </authorList>
    </citation>
    <scope>NUCLEOTIDE SEQUENCE</scope>
</reference>
<feature type="domain" description="Cyanovirin-N" evidence="19">
    <location>
        <begin position="1074"/>
        <end position="1180"/>
    </location>
</feature>
<dbReference type="Proteomes" id="UP000626109">
    <property type="component" value="Unassembled WGS sequence"/>
</dbReference>
<evidence type="ECO:0000256" key="9">
    <source>
        <dbReference type="ARBA" id="ARBA00022692"/>
    </source>
</evidence>
<dbReference type="GO" id="GO:0012505">
    <property type="term" value="C:endomembrane system"/>
    <property type="evidence" value="ECO:0007669"/>
    <property type="project" value="UniProtKB-SubCell"/>
</dbReference>
<dbReference type="Gene3D" id="3.30.530.20">
    <property type="match status" value="1"/>
</dbReference>
<feature type="transmembrane region" description="Helical" evidence="17">
    <location>
        <begin position="257"/>
        <end position="279"/>
    </location>
</feature>